<keyword evidence="6" id="KW-0067">ATP-binding</keyword>
<protein>
    <recommendedName>
        <fullName evidence="2">formate--tetrahydrofolate ligase</fullName>
        <ecNumber evidence="2">6.3.4.3</ecNumber>
    </recommendedName>
</protein>
<comment type="pathway">
    <text evidence="1">One-carbon metabolism; tetrahydrofolate interconversion.</text>
</comment>
<dbReference type="SUPFAM" id="SSF52540">
    <property type="entry name" value="P-loop containing nucleoside triphosphate hydrolases"/>
    <property type="match status" value="1"/>
</dbReference>
<gene>
    <name evidence="8" type="ORF">A3770_17p78790</name>
</gene>
<keyword evidence="4 8" id="KW-0436">Ligase</keyword>
<dbReference type="SUPFAM" id="SSF53474">
    <property type="entry name" value="alpha/beta-Hydrolases"/>
    <property type="match status" value="1"/>
</dbReference>
<dbReference type="InterPro" id="IPR000559">
    <property type="entry name" value="Formate_THF_ligase"/>
</dbReference>
<dbReference type="STRING" id="1764295.A0A5B8MY87"/>
<evidence type="ECO:0000256" key="6">
    <source>
        <dbReference type="ARBA" id="ARBA00022840"/>
    </source>
</evidence>
<evidence type="ECO:0000259" key="7">
    <source>
        <dbReference type="Pfam" id="PF00561"/>
    </source>
</evidence>
<dbReference type="AlphaFoldDB" id="A0A5B8MY87"/>
<dbReference type="EMBL" id="CP031050">
    <property type="protein sequence ID" value="QDZ25361.1"/>
    <property type="molecule type" value="Genomic_DNA"/>
</dbReference>
<evidence type="ECO:0000256" key="2">
    <source>
        <dbReference type="ARBA" id="ARBA00012295"/>
    </source>
</evidence>
<dbReference type="Proteomes" id="UP000316726">
    <property type="component" value="Chromosome 17"/>
</dbReference>
<keyword evidence="5" id="KW-0547">Nucleotide-binding</keyword>
<evidence type="ECO:0000256" key="5">
    <source>
        <dbReference type="ARBA" id="ARBA00022741"/>
    </source>
</evidence>
<dbReference type="PROSITE" id="PS00722">
    <property type="entry name" value="FTHFS_2"/>
    <property type="match status" value="1"/>
</dbReference>
<dbReference type="Pfam" id="PF01268">
    <property type="entry name" value="FTHFS"/>
    <property type="match status" value="1"/>
</dbReference>
<reference evidence="8 9" key="1">
    <citation type="submission" date="2018-07" db="EMBL/GenBank/DDBJ databases">
        <title>The complete nuclear genome of the prasinophyte Chloropicon primus (CCMP1205).</title>
        <authorList>
            <person name="Pombert J.-F."/>
            <person name="Otis C."/>
            <person name="Turmel M."/>
            <person name="Lemieux C."/>
        </authorList>
    </citation>
    <scope>NUCLEOTIDE SEQUENCE [LARGE SCALE GENOMIC DNA]</scope>
    <source>
        <strain evidence="8 9">CCMP1205</strain>
    </source>
</reference>
<dbReference type="GO" id="GO:0005524">
    <property type="term" value="F:ATP binding"/>
    <property type="evidence" value="ECO:0007669"/>
    <property type="project" value="UniProtKB-KW"/>
</dbReference>
<evidence type="ECO:0000256" key="1">
    <source>
        <dbReference type="ARBA" id="ARBA00004777"/>
    </source>
</evidence>
<dbReference type="GO" id="GO:0004329">
    <property type="term" value="F:formate-tetrahydrofolate ligase activity"/>
    <property type="evidence" value="ECO:0007669"/>
    <property type="project" value="UniProtKB-EC"/>
</dbReference>
<evidence type="ECO:0000256" key="3">
    <source>
        <dbReference type="ARBA" id="ARBA00022563"/>
    </source>
</evidence>
<dbReference type="GO" id="GO:0035999">
    <property type="term" value="P:tetrahydrofolate interconversion"/>
    <property type="evidence" value="ECO:0007669"/>
    <property type="project" value="UniProtKB-UniPathway"/>
</dbReference>
<dbReference type="OrthoDB" id="7130006at2759"/>
<keyword evidence="9" id="KW-1185">Reference proteome</keyword>
<evidence type="ECO:0000313" key="8">
    <source>
        <dbReference type="EMBL" id="QDZ25361.1"/>
    </source>
</evidence>
<dbReference type="EC" id="6.3.4.3" evidence="2"/>
<organism evidence="8 9">
    <name type="scientific">Chloropicon primus</name>
    <dbReference type="NCBI Taxonomy" id="1764295"/>
    <lineage>
        <taxon>Eukaryota</taxon>
        <taxon>Viridiplantae</taxon>
        <taxon>Chlorophyta</taxon>
        <taxon>Chloropicophyceae</taxon>
        <taxon>Chloropicales</taxon>
        <taxon>Chloropicaceae</taxon>
        <taxon>Chloropicon</taxon>
    </lineage>
</organism>
<proteinExistence type="predicted"/>
<dbReference type="InterPro" id="IPR029058">
    <property type="entry name" value="AB_hydrolase_fold"/>
</dbReference>
<dbReference type="Gene3D" id="3.40.50.300">
    <property type="entry name" value="P-loop containing nucleotide triphosphate hydrolases"/>
    <property type="match status" value="1"/>
</dbReference>
<dbReference type="Pfam" id="PF00561">
    <property type="entry name" value="Abhydrolase_1"/>
    <property type="match status" value="1"/>
</dbReference>
<dbReference type="InterPro" id="IPR027417">
    <property type="entry name" value="P-loop_NTPase"/>
</dbReference>
<dbReference type="Gene3D" id="3.40.50.1820">
    <property type="entry name" value="alpha/beta hydrolase"/>
    <property type="match status" value="1"/>
</dbReference>
<dbReference type="InterPro" id="IPR020628">
    <property type="entry name" value="Formate_THF_ligase_CS"/>
</dbReference>
<dbReference type="UniPathway" id="UPA00193"/>
<name>A0A5B8MY87_9CHLO</name>
<dbReference type="InterPro" id="IPR000073">
    <property type="entry name" value="AB_hydrolase_1"/>
</dbReference>
<feature type="domain" description="AB hydrolase-1" evidence="7">
    <location>
        <begin position="239"/>
        <end position="307"/>
    </location>
</feature>
<sequence length="446" mass="49335">MCMPGFANIAHGNSSIVADQIALKLVGDGGYVITEAGFGADIGFEKFCNIKCRYSSYKPDCAVIVATVRALKMHGGGPEVVAGRPLADEYLNEDIELVRSGCSNLMRHIGNIKKFGIPVVVALNAFASDTQAEQDVIKSASMEAGAFSVQVSNHHALGRPQRVLQQHELPPLLIRALDLHGSASLSFVYLYQVVDVRESRGGARGEGPPRGRARHAWLRQDLQAGGSEALRGEKIFPDILELISKLGLPKCHVVGHDWGGYVAWELVINAPDQFKSHVAISMSHPLVFSTSLNLQSLRDNWYMYLNTQDDIVDLYTKDDCAFYREFIIPTHPEADEVCARLKDPVAMNGMRNWDRGNPLASLYLAARTPGALTPYYTKVAVPTMGVWSAGDTYLLEEHMQQSGEHCADFEYRRFSRSTLQVTTRVTMPPALEQRISLFLRTRRVTA</sequence>
<evidence type="ECO:0000313" key="9">
    <source>
        <dbReference type="Proteomes" id="UP000316726"/>
    </source>
</evidence>
<keyword evidence="3" id="KW-0554">One-carbon metabolism</keyword>
<evidence type="ECO:0000256" key="4">
    <source>
        <dbReference type="ARBA" id="ARBA00022598"/>
    </source>
</evidence>
<accession>A0A5B8MY87</accession>